<dbReference type="InterPro" id="IPR010482">
    <property type="entry name" value="TECPR1-like_DysF"/>
</dbReference>
<keyword evidence="4" id="KW-1185">Reference proteome</keyword>
<proteinExistence type="predicted"/>
<feature type="domain" description="TECPR1-like DysF" evidence="2">
    <location>
        <begin position="104"/>
        <end position="210"/>
    </location>
</feature>
<organism evidence="3 4">
    <name type="scientific">Nannochloropsis gaditana</name>
    <dbReference type="NCBI Taxonomy" id="72520"/>
    <lineage>
        <taxon>Eukaryota</taxon>
        <taxon>Sar</taxon>
        <taxon>Stramenopiles</taxon>
        <taxon>Ochrophyta</taxon>
        <taxon>Eustigmatophyceae</taxon>
        <taxon>Eustigmatales</taxon>
        <taxon>Monodopsidaceae</taxon>
        <taxon>Nannochloropsis</taxon>
    </lineage>
</organism>
<feature type="region of interest" description="Disordered" evidence="1">
    <location>
        <begin position="604"/>
        <end position="631"/>
    </location>
</feature>
<dbReference type="AlphaFoldDB" id="W7TMJ5"/>
<accession>W7TMJ5</accession>
<feature type="compositionally biased region" description="Polar residues" evidence="1">
    <location>
        <begin position="533"/>
        <end position="549"/>
    </location>
</feature>
<dbReference type="EMBL" id="AZIL01002442">
    <property type="protein sequence ID" value="EWM21641.1"/>
    <property type="molecule type" value="Genomic_DNA"/>
</dbReference>
<dbReference type="OrthoDB" id="47744at2759"/>
<evidence type="ECO:0000313" key="4">
    <source>
        <dbReference type="Proteomes" id="UP000019335"/>
    </source>
</evidence>
<reference evidence="3 4" key="1">
    <citation type="journal article" date="2014" name="Mol. Plant">
        <title>Chromosome Scale Genome Assembly and Transcriptome Profiling of Nannochloropsis gaditana in Nitrogen Depletion.</title>
        <authorList>
            <person name="Corteggiani Carpinelli E."/>
            <person name="Telatin A."/>
            <person name="Vitulo N."/>
            <person name="Forcato C."/>
            <person name="D'Angelo M."/>
            <person name="Schiavon R."/>
            <person name="Vezzi A."/>
            <person name="Giacometti G.M."/>
            <person name="Morosinotto T."/>
            <person name="Valle G."/>
        </authorList>
    </citation>
    <scope>NUCLEOTIDE SEQUENCE [LARGE SCALE GENOMIC DNA]</scope>
    <source>
        <strain evidence="3 4">B-31</strain>
    </source>
</reference>
<dbReference type="Proteomes" id="UP000019335">
    <property type="component" value="Unassembled WGS sequence"/>
</dbReference>
<evidence type="ECO:0000256" key="1">
    <source>
        <dbReference type="SAM" id="MobiDB-lite"/>
    </source>
</evidence>
<feature type="compositionally biased region" description="Basic and acidic residues" evidence="1">
    <location>
        <begin position="611"/>
        <end position="631"/>
    </location>
</feature>
<comment type="caution">
    <text evidence="3">The sequence shown here is derived from an EMBL/GenBank/DDBJ whole genome shotgun (WGS) entry which is preliminary data.</text>
</comment>
<sequence>MEANPSVQCGWRSTTRRKVTSTSLIGTTPRRIMPILLTALSLLSLTKSSASLSGLLLSSSTSTPDRVEWSTNGTAEALAHNTGSLDGVSALPSSTSSTVTSSARFSTQHRLVQIYENEKWEFGRGWRRPGEGGRFRTWTYADGGKSVPPQEAQLPDGFQWASLDWKIARDNNTDRAGWCYADHFQSFNKQHRVHRKRSFSDRFRRRRWVRLMRSTHAKHLDDSQQLRDILLPLSVEEGEQGDGILGEKYASDKNGDSISFTSSGLDLLAIADLPNIECNRDVKSILSALSTCRGFLNRLREEYQFKGFAVTLTKSLLHRDIGCGFGIPLTPNFLMWERIDFLPTINSCLGMFFPFCVSGWISFSYPADLVYRFLAHFLPVLPLGPQASMVLSSTGKHQSYTKMMTGDQRNCSVDHYGGGTFGESSTSDTSAGSGPPSASAFAPGMVVTRSRPKLKKRASVERVGFSVSCRYTRAAGPHFRVTPWLFFLPGKQLVAHLIESILWLMTYVWWVIKASHLPYRLLNHRESAAGIISSTQQPSTVNSTENDAFSSRKRDGRRFKRWVSKKHAGIGYSMNFFRGGLGASLIMSISPFFLKLPPTRLSHSSLKRRRQERDQQRQTEHNLHVEQNRYQ</sequence>
<name>W7TMJ5_9STRA</name>
<protein>
    <submittedName>
        <fullName evidence="3">Peroxin/Dysferlin domain protein</fullName>
    </submittedName>
</protein>
<dbReference type="GO" id="GO:0005737">
    <property type="term" value="C:cytoplasm"/>
    <property type="evidence" value="ECO:0007669"/>
    <property type="project" value="UniProtKB-ARBA"/>
</dbReference>
<evidence type="ECO:0000259" key="2">
    <source>
        <dbReference type="Pfam" id="PF06398"/>
    </source>
</evidence>
<evidence type="ECO:0000313" key="3">
    <source>
        <dbReference type="EMBL" id="EWM21641.1"/>
    </source>
</evidence>
<dbReference type="Pfam" id="PF06398">
    <property type="entry name" value="Pex24p"/>
    <property type="match status" value="1"/>
</dbReference>
<feature type="region of interest" description="Disordered" evidence="1">
    <location>
        <begin position="533"/>
        <end position="552"/>
    </location>
</feature>
<dbReference type="GO" id="GO:0098588">
    <property type="term" value="C:bounding membrane of organelle"/>
    <property type="evidence" value="ECO:0007669"/>
    <property type="project" value="UniProtKB-ARBA"/>
</dbReference>
<gene>
    <name evidence="3" type="ORF">Naga_100012g71</name>
</gene>